<protein>
    <submittedName>
        <fullName evidence="2">Zinc ribbon domain-containing protein</fullName>
    </submittedName>
</protein>
<dbReference type="Proteomes" id="UP000235653">
    <property type="component" value="Unassembled WGS sequence"/>
</dbReference>
<dbReference type="Pfam" id="PF09723">
    <property type="entry name" value="Zn_ribbon_8"/>
    <property type="match status" value="1"/>
</dbReference>
<proteinExistence type="predicted"/>
<dbReference type="Gene3D" id="2.20.28.30">
    <property type="entry name" value="RNA polymerase ii, chain L"/>
    <property type="match status" value="1"/>
</dbReference>
<dbReference type="AlphaFoldDB" id="A0A2P5P659"/>
<reference evidence="2 3" key="1">
    <citation type="journal article" date="2017" name="ISME J.">
        <title>Grape pomace compost harbors organohalide-respiring Dehalogenimonas species with novel reductive dehalogenase genes.</title>
        <authorList>
            <person name="Yang Y."/>
            <person name="Higgins S.A."/>
            <person name="Yan J."/>
            <person name="Simsir B."/>
            <person name="Chourey K."/>
            <person name="Iyer R."/>
            <person name="Hettich R.L."/>
            <person name="Baldwin B."/>
            <person name="Ogles D.M."/>
            <person name="Loffler F.E."/>
        </authorList>
    </citation>
    <scope>NUCLEOTIDE SEQUENCE [LARGE SCALE GENOMIC DNA]</scope>
    <source>
        <strain evidence="2 3">GP</strain>
    </source>
</reference>
<feature type="domain" description="Putative regulatory protein FmdB zinc ribbon" evidence="1">
    <location>
        <begin position="18"/>
        <end position="59"/>
    </location>
</feature>
<dbReference type="NCBIfam" id="TIGR02605">
    <property type="entry name" value="CxxC_CxxC_SSSS"/>
    <property type="match status" value="1"/>
</dbReference>
<dbReference type="EMBL" id="JQAN02000011">
    <property type="protein sequence ID" value="PPD57770.1"/>
    <property type="molecule type" value="Genomic_DNA"/>
</dbReference>
<evidence type="ECO:0000313" key="2">
    <source>
        <dbReference type="EMBL" id="PPD57770.1"/>
    </source>
</evidence>
<accession>A0A2P5P659</accession>
<dbReference type="SMART" id="SM00834">
    <property type="entry name" value="CxxC_CXXC_SSSS"/>
    <property type="match status" value="1"/>
</dbReference>
<evidence type="ECO:0000313" key="3">
    <source>
        <dbReference type="Proteomes" id="UP000235653"/>
    </source>
</evidence>
<organism evidence="2 3">
    <name type="scientific">Dehalogenimonas etheniformans</name>
    <dbReference type="NCBI Taxonomy" id="1536648"/>
    <lineage>
        <taxon>Bacteria</taxon>
        <taxon>Bacillati</taxon>
        <taxon>Chloroflexota</taxon>
        <taxon>Dehalococcoidia</taxon>
        <taxon>Dehalococcoidales</taxon>
        <taxon>Dehalococcoidaceae</taxon>
        <taxon>Dehalogenimonas</taxon>
    </lineage>
</organism>
<dbReference type="PANTHER" id="PTHR34404">
    <property type="entry name" value="REGULATORY PROTEIN, FMDB FAMILY"/>
    <property type="match status" value="1"/>
</dbReference>
<dbReference type="PANTHER" id="PTHR34404:SF3">
    <property type="entry name" value="REGULATORY PROTEIN, FMDB FAMILY"/>
    <property type="match status" value="1"/>
</dbReference>
<dbReference type="OrthoDB" id="9813321at2"/>
<comment type="caution">
    <text evidence="2">The sequence shown here is derived from an EMBL/GenBank/DDBJ whole genome shotgun (WGS) entry which is preliminary data.</text>
</comment>
<dbReference type="InterPro" id="IPR013429">
    <property type="entry name" value="Regulatory_FmdB_Zinc_ribbon"/>
</dbReference>
<name>A0A2P5P659_9CHLR</name>
<sequence>MVSMRRPFWYTESEVKPMPIYEYICAQCHKKFEVLRSMSDTSAAVCPKCGSSDTKRKMSTFTSTYEGKVPTPPQWRQS</sequence>
<evidence type="ECO:0000259" key="1">
    <source>
        <dbReference type="SMART" id="SM00834"/>
    </source>
</evidence>
<keyword evidence="3" id="KW-1185">Reference proteome</keyword>
<gene>
    <name evidence="2" type="ORF">JP09_008525</name>
</gene>